<evidence type="ECO:0000256" key="1">
    <source>
        <dbReference type="SAM" id="Phobius"/>
    </source>
</evidence>
<dbReference type="AlphaFoldDB" id="A0A1J4T9N8"/>
<name>A0A1J4T9N8_9BACT</name>
<gene>
    <name evidence="2" type="ORF">AUJ27_01025</name>
</gene>
<comment type="caution">
    <text evidence="2">The sequence shown here is derived from an EMBL/GenBank/DDBJ whole genome shotgun (WGS) entry which is preliminary data.</text>
</comment>
<evidence type="ECO:0000313" key="3">
    <source>
        <dbReference type="Proteomes" id="UP000183192"/>
    </source>
</evidence>
<dbReference type="Proteomes" id="UP000183192">
    <property type="component" value="Unassembled WGS sequence"/>
</dbReference>
<accession>A0A1J4T9N8</accession>
<protein>
    <submittedName>
        <fullName evidence="2">Uncharacterized protein</fullName>
    </submittedName>
</protein>
<keyword evidence="1" id="KW-0472">Membrane</keyword>
<reference evidence="2 3" key="1">
    <citation type="journal article" date="2016" name="Environ. Microbiol.">
        <title>Genomic resolution of a cold subsurface aquifer community provides metabolic insights for novel microbes adapted to high CO concentrations.</title>
        <authorList>
            <person name="Probst A.J."/>
            <person name="Castelle C.J."/>
            <person name="Singh A."/>
            <person name="Brown C.T."/>
            <person name="Anantharaman K."/>
            <person name="Sharon I."/>
            <person name="Hug L.A."/>
            <person name="Burstein D."/>
            <person name="Emerson J.B."/>
            <person name="Thomas B.C."/>
            <person name="Banfield J.F."/>
        </authorList>
    </citation>
    <scope>NUCLEOTIDE SEQUENCE [LARGE SCALE GENOMIC DNA]</scope>
    <source>
        <strain evidence="2">CG1_02_37_44</strain>
    </source>
</reference>
<keyword evidence="1" id="KW-0812">Transmembrane</keyword>
<evidence type="ECO:0000313" key="2">
    <source>
        <dbReference type="EMBL" id="OIO08216.1"/>
    </source>
</evidence>
<sequence length="131" mass="15068">MYPKTALKILLVIILIVVLVFGGLYIKKKYDLRNEEGRIEDIISKKKGQQELSQEEQAKLEAYVDQKVEEKRGELNKKTEEEIKTEGYTQAEVNFILDPQRTIEKDLGIAEEKEGSQMTQEEIDAILNPAK</sequence>
<feature type="transmembrane region" description="Helical" evidence="1">
    <location>
        <begin position="6"/>
        <end position="26"/>
    </location>
</feature>
<organism evidence="2 3">
    <name type="scientific">Candidatus Falkowbacteria bacterium CG1_02_37_44</name>
    <dbReference type="NCBI Taxonomy" id="1805146"/>
    <lineage>
        <taxon>Bacteria</taxon>
        <taxon>Candidatus Falkowiibacteriota</taxon>
    </lineage>
</organism>
<dbReference type="EMBL" id="MNUU01000019">
    <property type="protein sequence ID" value="OIO08216.1"/>
    <property type="molecule type" value="Genomic_DNA"/>
</dbReference>
<proteinExistence type="predicted"/>
<keyword evidence="1" id="KW-1133">Transmembrane helix</keyword>